<keyword evidence="6 11" id="KW-0732">Signal</keyword>
<keyword evidence="8" id="KW-0626">Porin</keyword>
<evidence type="ECO:0000256" key="1">
    <source>
        <dbReference type="ARBA" id="ARBA00004571"/>
    </source>
</evidence>
<dbReference type="Pfam" id="PF13609">
    <property type="entry name" value="Porin_4"/>
    <property type="match status" value="1"/>
</dbReference>
<dbReference type="InterPro" id="IPR023614">
    <property type="entry name" value="Porin_dom_sf"/>
</dbReference>
<evidence type="ECO:0000256" key="10">
    <source>
        <dbReference type="ARBA" id="ARBA00023237"/>
    </source>
</evidence>
<name>A0A7Z7ICZ0_9BURK</name>
<dbReference type="AlphaFoldDB" id="A0A7Z7ICZ0"/>
<evidence type="ECO:0000256" key="11">
    <source>
        <dbReference type="SAM" id="SignalP"/>
    </source>
</evidence>
<proteinExistence type="predicted"/>
<organism evidence="13 14">
    <name type="scientific">Caballeronia arationis</name>
    <dbReference type="NCBI Taxonomy" id="1777142"/>
    <lineage>
        <taxon>Bacteria</taxon>
        <taxon>Pseudomonadati</taxon>
        <taxon>Pseudomonadota</taxon>
        <taxon>Betaproteobacteria</taxon>
        <taxon>Burkholderiales</taxon>
        <taxon>Burkholderiaceae</taxon>
        <taxon>Caballeronia</taxon>
    </lineage>
</organism>
<evidence type="ECO:0000256" key="4">
    <source>
        <dbReference type="ARBA" id="ARBA00022452"/>
    </source>
</evidence>
<evidence type="ECO:0000256" key="9">
    <source>
        <dbReference type="ARBA" id="ARBA00023136"/>
    </source>
</evidence>
<dbReference type="InterPro" id="IPR033900">
    <property type="entry name" value="Gram_neg_porin_domain"/>
</dbReference>
<keyword evidence="5" id="KW-0812">Transmembrane</keyword>
<keyword evidence="3" id="KW-0813">Transport</keyword>
<evidence type="ECO:0000256" key="5">
    <source>
        <dbReference type="ARBA" id="ARBA00022692"/>
    </source>
</evidence>
<feature type="domain" description="Porin" evidence="12">
    <location>
        <begin position="11"/>
        <end position="344"/>
    </location>
</feature>
<feature type="signal peptide" evidence="11">
    <location>
        <begin position="1"/>
        <end position="20"/>
    </location>
</feature>
<keyword evidence="10" id="KW-0998">Cell outer membrane</keyword>
<dbReference type="GO" id="GO:0006811">
    <property type="term" value="P:monoatomic ion transport"/>
    <property type="evidence" value="ECO:0007669"/>
    <property type="project" value="UniProtKB-KW"/>
</dbReference>
<protein>
    <submittedName>
        <fullName evidence="13">Outer membrane protein (Porin)</fullName>
    </submittedName>
</protein>
<dbReference type="GO" id="GO:0046930">
    <property type="term" value="C:pore complex"/>
    <property type="evidence" value="ECO:0007669"/>
    <property type="project" value="UniProtKB-KW"/>
</dbReference>
<keyword evidence="9" id="KW-0472">Membrane</keyword>
<evidence type="ECO:0000313" key="13">
    <source>
        <dbReference type="EMBL" id="SOE88419.1"/>
    </source>
</evidence>
<keyword evidence="7" id="KW-0406">Ion transport</keyword>
<evidence type="ECO:0000256" key="3">
    <source>
        <dbReference type="ARBA" id="ARBA00022448"/>
    </source>
</evidence>
<dbReference type="RefSeq" id="WP_097190734.1">
    <property type="nucleotide sequence ID" value="NZ_OCSU01000003.1"/>
</dbReference>
<reference evidence="13 14" key="1">
    <citation type="submission" date="2017-09" db="EMBL/GenBank/DDBJ databases">
        <authorList>
            <person name="Varghese N."/>
            <person name="Submissions S."/>
        </authorList>
    </citation>
    <scope>NUCLEOTIDE SEQUENCE [LARGE SCALE GENOMIC DNA]</scope>
    <source>
        <strain evidence="13 14">OK806</strain>
    </source>
</reference>
<comment type="caution">
    <text evidence="13">The sequence shown here is derived from an EMBL/GenBank/DDBJ whole genome shotgun (WGS) entry which is preliminary data.</text>
</comment>
<evidence type="ECO:0000256" key="8">
    <source>
        <dbReference type="ARBA" id="ARBA00023114"/>
    </source>
</evidence>
<dbReference type="InterPro" id="IPR050298">
    <property type="entry name" value="Gram-neg_bact_OMP"/>
</dbReference>
<comment type="subunit">
    <text evidence="2">Homotrimer.</text>
</comment>
<sequence length="374" mass="39251">MKREIVGIGLLSLLSGSAHAQSSVTLYGAIDAGILYQSSAAASFSPTAPNTGKIVRYKDAGMHSSIWGMQGSEDLGGGYRANFRLQGVFDSGSGKFGLSDTTGVGAAFNQIATVGISGPFGAVTIGRQFAPIINAMSTTDAREGHYFGSILTAWISISAVSGWSGTNTNVPIGALYDSNAIVYRSPKFAGMTLALEYAPGGVAGQFQGGTRESAVLQYAYGGLNLSAGYYNGHDTNLAPGVAPTGLDNNRLLYLGALYRFNGFTVSGSFSSGKNPSNTGQTDLQLYSAGFGYRFFPAFQVTSGFYYMKDMNDSANHSALYVIGADYSLSKQTQLYGQVGEVINRGRMNQMIAYGQIVAPGVSTTAAMVGIRHSF</sequence>
<dbReference type="PANTHER" id="PTHR34501">
    <property type="entry name" value="PROTEIN YDDL-RELATED"/>
    <property type="match status" value="1"/>
</dbReference>
<keyword evidence="14" id="KW-1185">Reference proteome</keyword>
<evidence type="ECO:0000313" key="14">
    <source>
        <dbReference type="Proteomes" id="UP000219522"/>
    </source>
</evidence>
<dbReference type="GO" id="GO:0015288">
    <property type="term" value="F:porin activity"/>
    <property type="evidence" value="ECO:0007669"/>
    <property type="project" value="UniProtKB-KW"/>
</dbReference>
<keyword evidence="4" id="KW-1134">Transmembrane beta strand</keyword>
<feature type="chain" id="PRO_5030799799" evidence="11">
    <location>
        <begin position="21"/>
        <end position="374"/>
    </location>
</feature>
<evidence type="ECO:0000256" key="6">
    <source>
        <dbReference type="ARBA" id="ARBA00022729"/>
    </source>
</evidence>
<evidence type="ECO:0000259" key="12">
    <source>
        <dbReference type="Pfam" id="PF13609"/>
    </source>
</evidence>
<dbReference type="PANTHER" id="PTHR34501:SF9">
    <property type="entry name" value="MAJOR OUTER MEMBRANE PROTEIN P.IA"/>
    <property type="match status" value="1"/>
</dbReference>
<dbReference type="GO" id="GO:0009279">
    <property type="term" value="C:cell outer membrane"/>
    <property type="evidence" value="ECO:0007669"/>
    <property type="project" value="UniProtKB-SubCell"/>
</dbReference>
<dbReference type="EMBL" id="OCSU01000003">
    <property type="protein sequence ID" value="SOE88419.1"/>
    <property type="molecule type" value="Genomic_DNA"/>
</dbReference>
<dbReference type="Proteomes" id="UP000219522">
    <property type="component" value="Unassembled WGS sequence"/>
</dbReference>
<gene>
    <name evidence="13" type="ORF">SAMN05446927_7030</name>
</gene>
<evidence type="ECO:0000256" key="7">
    <source>
        <dbReference type="ARBA" id="ARBA00023065"/>
    </source>
</evidence>
<accession>A0A7Z7ICZ0</accession>
<comment type="subcellular location">
    <subcellularLocation>
        <location evidence="1">Cell outer membrane</location>
        <topology evidence="1">Multi-pass membrane protein</topology>
    </subcellularLocation>
</comment>
<evidence type="ECO:0000256" key="2">
    <source>
        <dbReference type="ARBA" id="ARBA00011233"/>
    </source>
</evidence>
<dbReference type="CDD" id="cd00342">
    <property type="entry name" value="gram_neg_porins"/>
    <property type="match status" value="1"/>
</dbReference>
<dbReference type="SUPFAM" id="SSF56935">
    <property type="entry name" value="Porins"/>
    <property type="match status" value="1"/>
</dbReference>
<dbReference type="Gene3D" id="2.40.160.10">
    <property type="entry name" value="Porin"/>
    <property type="match status" value="1"/>
</dbReference>